<name>A0A226EFP2_FOLCA</name>
<feature type="compositionally biased region" description="Basic and acidic residues" evidence="1">
    <location>
        <begin position="81"/>
        <end position="109"/>
    </location>
</feature>
<dbReference type="AlphaFoldDB" id="A0A226EFP2"/>
<dbReference type="EMBL" id="LNIX01000004">
    <property type="protein sequence ID" value="OXA56190.1"/>
    <property type="molecule type" value="Genomic_DNA"/>
</dbReference>
<organism evidence="2 3">
    <name type="scientific">Folsomia candida</name>
    <name type="common">Springtail</name>
    <dbReference type="NCBI Taxonomy" id="158441"/>
    <lineage>
        <taxon>Eukaryota</taxon>
        <taxon>Metazoa</taxon>
        <taxon>Ecdysozoa</taxon>
        <taxon>Arthropoda</taxon>
        <taxon>Hexapoda</taxon>
        <taxon>Collembola</taxon>
        <taxon>Entomobryomorpha</taxon>
        <taxon>Isotomoidea</taxon>
        <taxon>Isotomidae</taxon>
        <taxon>Proisotominae</taxon>
        <taxon>Folsomia</taxon>
    </lineage>
</organism>
<comment type="caution">
    <text evidence="2">The sequence shown here is derived from an EMBL/GenBank/DDBJ whole genome shotgun (WGS) entry which is preliminary data.</text>
</comment>
<dbReference type="Proteomes" id="UP000198287">
    <property type="component" value="Unassembled WGS sequence"/>
</dbReference>
<accession>A0A226EFP2</accession>
<reference evidence="2 3" key="1">
    <citation type="submission" date="2015-12" db="EMBL/GenBank/DDBJ databases">
        <title>The genome of Folsomia candida.</title>
        <authorList>
            <person name="Faddeeva A."/>
            <person name="Derks M.F."/>
            <person name="Anvar Y."/>
            <person name="Smit S."/>
            <person name="Van Straalen N."/>
            <person name="Roelofs D."/>
        </authorList>
    </citation>
    <scope>NUCLEOTIDE SEQUENCE [LARGE SCALE GENOMIC DNA]</scope>
    <source>
        <strain evidence="2 3">VU population</strain>
        <tissue evidence="2">Whole body</tissue>
    </source>
</reference>
<gene>
    <name evidence="2" type="ORF">Fcan01_09632</name>
</gene>
<evidence type="ECO:0000256" key="1">
    <source>
        <dbReference type="SAM" id="MobiDB-lite"/>
    </source>
</evidence>
<sequence length="123" mass="13906">MGMEIHSDGEGDGNPEEMVVEDGVEREIQVQTIRTTDLNYKGNKTRTFPGIFGGPPTPQRRTPLSRSYAKKDTPVAPLDHPTVKTRDEATNTRWNGRFDGDSPPTEKKKCTTYWAWKPDNKTK</sequence>
<protein>
    <submittedName>
        <fullName evidence="2">Uncharacterized protein</fullName>
    </submittedName>
</protein>
<evidence type="ECO:0000313" key="3">
    <source>
        <dbReference type="Proteomes" id="UP000198287"/>
    </source>
</evidence>
<evidence type="ECO:0000313" key="2">
    <source>
        <dbReference type="EMBL" id="OXA56190.1"/>
    </source>
</evidence>
<keyword evidence="3" id="KW-1185">Reference proteome</keyword>
<feature type="region of interest" description="Disordered" evidence="1">
    <location>
        <begin position="40"/>
        <end position="109"/>
    </location>
</feature>
<proteinExistence type="predicted"/>